<evidence type="ECO:0000256" key="1">
    <source>
        <dbReference type="SAM" id="MobiDB-lite"/>
    </source>
</evidence>
<protein>
    <submittedName>
        <fullName evidence="3">Zinc finger protein</fullName>
    </submittedName>
</protein>
<dbReference type="InterPro" id="IPR038269">
    <property type="entry name" value="SCAN_sf"/>
</dbReference>
<gene>
    <name evidence="3" type="ORF">NXF25_004783</name>
</gene>
<dbReference type="SMART" id="SM00349">
    <property type="entry name" value="KRAB"/>
    <property type="match status" value="2"/>
</dbReference>
<comment type="caution">
    <text evidence="3">The sequence shown here is derived from an EMBL/GenBank/DDBJ whole genome shotgun (WGS) entry which is preliminary data.</text>
</comment>
<dbReference type="Gene3D" id="6.10.140.140">
    <property type="match status" value="2"/>
</dbReference>
<accession>A0AAW1BV24</accession>
<dbReference type="Gene3D" id="1.10.4020.10">
    <property type="entry name" value="DNA breaking-rejoining enzymes"/>
    <property type="match status" value="1"/>
</dbReference>
<dbReference type="SUPFAM" id="SSF109640">
    <property type="entry name" value="KRAB domain (Kruppel-associated box)"/>
    <property type="match status" value="2"/>
</dbReference>
<reference evidence="3 4" key="1">
    <citation type="journal article" date="2024" name="Proc. Natl. Acad. Sci. U.S.A.">
        <title>The genetic regulatory architecture and epigenomic basis for age-related changes in rattlesnake venom.</title>
        <authorList>
            <person name="Hogan M.P."/>
            <person name="Holding M.L."/>
            <person name="Nystrom G.S."/>
            <person name="Colston T.J."/>
            <person name="Bartlett D.A."/>
            <person name="Mason A.J."/>
            <person name="Ellsworth S.A."/>
            <person name="Rautsaw R.M."/>
            <person name="Lawrence K.C."/>
            <person name="Strickland J.L."/>
            <person name="He B."/>
            <person name="Fraser P."/>
            <person name="Margres M.J."/>
            <person name="Gilbert D.M."/>
            <person name="Gibbs H.L."/>
            <person name="Parkinson C.L."/>
            <person name="Rokyta D.R."/>
        </authorList>
    </citation>
    <scope>NUCLEOTIDE SEQUENCE [LARGE SCALE GENOMIC DNA]</scope>
    <source>
        <strain evidence="3">DRR0105</strain>
    </source>
</reference>
<evidence type="ECO:0000313" key="4">
    <source>
        <dbReference type="Proteomes" id="UP001474421"/>
    </source>
</evidence>
<feature type="domain" description="KRAB" evidence="2">
    <location>
        <begin position="150"/>
        <end position="233"/>
    </location>
</feature>
<dbReference type="Pfam" id="PF01352">
    <property type="entry name" value="KRAB"/>
    <property type="match status" value="2"/>
</dbReference>
<keyword evidence="4" id="KW-1185">Reference proteome</keyword>
<dbReference type="CDD" id="cd07765">
    <property type="entry name" value="KRAB_A-box"/>
    <property type="match status" value="2"/>
</dbReference>
<feature type="compositionally biased region" description="Polar residues" evidence="1">
    <location>
        <begin position="369"/>
        <end position="382"/>
    </location>
</feature>
<feature type="region of interest" description="Disordered" evidence="1">
    <location>
        <begin position="364"/>
        <end position="424"/>
    </location>
</feature>
<dbReference type="InterPro" id="IPR036051">
    <property type="entry name" value="KRAB_dom_sf"/>
</dbReference>
<dbReference type="AlphaFoldDB" id="A0AAW1BV24"/>
<dbReference type="PANTHER" id="PTHR23232:SF133">
    <property type="entry name" value="RIKEN CDNA 1700020N01 GENE"/>
    <property type="match status" value="1"/>
</dbReference>
<dbReference type="Proteomes" id="UP001474421">
    <property type="component" value="Unassembled WGS sequence"/>
</dbReference>
<dbReference type="InterPro" id="IPR001909">
    <property type="entry name" value="KRAB"/>
</dbReference>
<feature type="domain" description="KRAB" evidence="2">
    <location>
        <begin position="291"/>
        <end position="370"/>
    </location>
</feature>
<dbReference type="InterPro" id="IPR050169">
    <property type="entry name" value="Krueppel_C2H2_ZnF"/>
</dbReference>
<sequence length="424" mass="49033">MFPCHAGGRQRETGLRTRHVTPGTNLQRGGRILGGSFPPHILEKAPKPMESWVRECGAETSSQAVALVEGFLLSEVVEQKEQAELQSFMMEIRNPGWRHPSNSPPEMFFRRITQDDPNQEMTRGKNRRKLALPDDGAETVVETPIQEDLLPFEEVAVYFSEEEWSLLDPHQKALHWEVMLENYSNVASLGDNGQDHRESQESFQVFRPGDAIEKPVVEQKERTDWQSFMVKIRDPERQRHPSNSPPEMFFRMISQDDPNQDTTRGKNRRKLALPDVEAETVVETPVQEGLVSFEEVAVYFSEEEWSVLDPHQKALHWEVMLDNYRNVASLGDNGQDHKDSSKSFQDIPRHGDAMEKPAIQMEFQRQERNPSNNWNKESSSSIDVHMQEILDQQRKIQKKYIGEGKREQDTMSFTIRPPEDKTQR</sequence>
<proteinExistence type="predicted"/>
<dbReference type="GO" id="GO:0006355">
    <property type="term" value="P:regulation of DNA-templated transcription"/>
    <property type="evidence" value="ECO:0007669"/>
    <property type="project" value="InterPro"/>
</dbReference>
<organism evidence="3 4">
    <name type="scientific">Crotalus adamanteus</name>
    <name type="common">Eastern diamondback rattlesnake</name>
    <dbReference type="NCBI Taxonomy" id="8729"/>
    <lineage>
        <taxon>Eukaryota</taxon>
        <taxon>Metazoa</taxon>
        <taxon>Chordata</taxon>
        <taxon>Craniata</taxon>
        <taxon>Vertebrata</taxon>
        <taxon>Euteleostomi</taxon>
        <taxon>Lepidosauria</taxon>
        <taxon>Squamata</taxon>
        <taxon>Bifurcata</taxon>
        <taxon>Unidentata</taxon>
        <taxon>Episquamata</taxon>
        <taxon>Toxicofera</taxon>
        <taxon>Serpentes</taxon>
        <taxon>Colubroidea</taxon>
        <taxon>Viperidae</taxon>
        <taxon>Crotalinae</taxon>
        <taxon>Crotalus</taxon>
    </lineage>
</organism>
<evidence type="ECO:0000313" key="3">
    <source>
        <dbReference type="EMBL" id="KAK9406009.1"/>
    </source>
</evidence>
<feature type="compositionally biased region" description="Basic and acidic residues" evidence="1">
    <location>
        <begin position="385"/>
        <end position="409"/>
    </location>
</feature>
<dbReference type="EMBL" id="JAOTOJ010000002">
    <property type="protein sequence ID" value="KAK9406009.1"/>
    <property type="molecule type" value="Genomic_DNA"/>
</dbReference>
<dbReference type="PROSITE" id="PS50805">
    <property type="entry name" value="KRAB"/>
    <property type="match status" value="2"/>
</dbReference>
<evidence type="ECO:0000259" key="2">
    <source>
        <dbReference type="PROSITE" id="PS50805"/>
    </source>
</evidence>
<dbReference type="PANTHER" id="PTHR23232">
    <property type="entry name" value="KRAB DOMAIN C2H2 ZINC FINGER"/>
    <property type="match status" value="1"/>
</dbReference>
<name>A0AAW1BV24_CROAD</name>